<dbReference type="GO" id="GO:0004617">
    <property type="term" value="F:phosphoglycerate dehydrogenase activity"/>
    <property type="evidence" value="ECO:0007669"/>
    <property type="project" value="UniProtKB-EC"/>
</dbReference>
<dbReference type="SUPFAM" id="SSF55021">
    <property type="entry name" value="ACT-like"/>
    <property type="match status" value="1"/>
</dbReference>
<comment type="function">
    <text evidence="1">Catalyzes the reversible oxidation of 3-phospho-D-glycerate to 3-phosphonooxypyruvate, the first step of the phosphorylated L-serine biosynthesis pathway. Also catalyzes the reversible oxidation of 2-hydroxyglutarate to 2-oxoglutarate.</text>
</comment>
<dbReference type="Pfam" id="PF22629">
    <property type="entry name" value="ACT_AHAS_ss"/>
    <property type="match status" value="1"/>
</dbReference>
<dbReference type="PROSITE" id="PS00065">
    <property type="entry name" value="D_2_HYDROXYACID_DH_1"/>
    <property type="match status" value="1"/>
</dbReference>
<dbReference type="PANTHER" id="PTHR42938:SF47">
    <property type="entry name" value="HYDROXYPYRUVATE REDUCTASE"/>
    <property type="match status" value="1"/>
</dbReference>
<keyword evidence="8" id="KW-0520">NAD</keyword>
<dbReference type="Gene3D" id="3.30.70.260">
    <property type="match status" value="1"/>
</dbReference>
<dbReference type="Pfam" id="PF00389">
    <property type="entry name" value="2-Hacid_dh"/>
    <property type="match status" value="1"/>
</dbReference>
<organism evidence="14 15">
    <name type="scientific">Legionella fallonii LLAP-10</name>
    <dbReference type="NCBI Taxonomy" id="1212491"/>
    <lineage>
        <taxon>Bacteria</taxon>
        <taxon>Pseudomonadati</taxon>
        <taxon>Pseudomonadota</taxon>
        <taxon>Gammaproteobacteria</taxon>
        <taxon>Legionellales</taxon>
        <taxon>Legionellaceae</taxon>
        <taxon>Legionella</taxon>
    </lineage>
</organism>
<name>A0A098G8T1_9GAMM</name>
<dbReference type="Pfam" id="PF02826">
    <property type="entry name" value="2-Hacid_dh_C"/>
    <property type="match status" value="1"/>
</dbReference>
<comment type="pathway">
    <text evidence="2">Amino-acid biosynthesis; L-serine biosynthesis; L-serine from 3-phospho-D-glycerate: step 1/3.</text>
</comment>
<dbReference type="InterPro" id="IPR045865">
    <property type="entry name" value="ACT-like_dom_sf"/>
</dbReference>
<dbReference type="GO" id="GO:0051287">
    <property type="term" value="F:NAD binding"/>
    <property type="evidence" value="ECO:0007669"/>
    <property type="project" value="InterPro"/>
</dbReference>
<dbReference type="InterPro" id="IPR029752">
    <property type="entry name" value="D-isomer_DH_CS1"/>
</dbReference>
<dbReference type="Proteomes" id="UP000032430">
    <property type="component" value="Chromosome I"/>
</dbReference>
<accession>A0A098G8T1</accession>
<comment type="similarity">
    <text evidence="3 12">Belongs to the D-isomer specific 2-hydroxyacid dehydrogenase family.</text>
</comment>
<dbReference type="EC" id="1.1.1.399" evidence="4"/>
<evidence type="ECO:0000256" key="7">
    <source>
        <dbReference type="ARBA" id="ARBA00023002"/>
    </source>
</evidence>
<dbReference type="SUPFAM" id="SSF52283">
    <property type="entry name" value="Formate/glycerate dehydrogenase catalytic domain-like"/>
    <property type="match status" value="1"/>
</dbReference>
<evidence type="ECO:0000256" key="2">
    <source>
        <dbReference type="ARBA" id="ARBA00005216"/>
    </source>
</evidence>
<dbReference type="KEGG" id="lfa:LFA_3552"/>
<evidence type="ECO:0000256" key="12">
    <source>
        <dbReference type="RuleBase" id="RU003719"/>
    </source>
</evidence>
<dbReference type="InterPro" id="IPR036291">
    <property type="entry name" value="NAD(P)-bd_dom_sf"/>
</dbReference>
<reference evidence="15" key="1">
    <citation type="submission" date="2014-09" db="EMBL/GenBank/DDBJ databases">
        <authorList>
            <person name="Gomez-Valero L."/>
        </authorList>
    </citation>
    <scope>NUCLEOTIDE SEQUENCE [LARGE SCALE GENOMIC DNA]</scope>
    <source>
        <strain evidence="15">ATCC700992</strain>
    </source>
</reference>
<dbReference type="InterPro" id="IPR029753">
    <property type="entry name" value="D-isomer_DH_CS"/>
</dbReference>
<keyword evidence="15" id="KW-1185">Reference proteome</keyword>
<dbReference type="EMBL" id="LN614827">
    <property type="protein sequence ID" value="CEG58883.1"/>
    <property type="molecule type" value="Genomic_DNA"/>
</dbReference>
<evidence type="ECO:0000256" key="11">
    <source>
        <dbReference type="ARBA" id="ARBA00048731"/>
    </source>
</evidence>
<evidence type="ECO:0000313" key="14">
    <source>
        <dbReference type="EMBL" id="CEG58883.1"/>
    </source>
</evidence>
<dbReference type="AlphaFoldDB" id="A0A098G8T1"/>
<dbReference type="HOGENOM" id="CLU_019796_9_0_6"/>
<evidence type="ECO:0000256" key="5">
    <source>
        <dbReference type="ARBA" id="ARBA00013143"/>
    </source>
</evidence>
<evidence type="ECO:0000256" key="3">
    <source>
        <dbReference type="ARBA" id="ARBA00005854"/>
    </source>
</evidence>
<dbReference type="STRING" id="1212491.LFA_3552"/>
<dbReference type="InterPro" id="IPR054480">
    <property type="entry name" value="AHAS_small-like_ACT"/>
</dbReference>
<evidence type="ECO:0000256" key="4">
    <source>
        <dbReference type="ARBA" id="ARBA00013001"/>
    </source>
</evidence>
<comment type="catalytic activity">
    <reaction evidence="10">
        <text>(R)-2-hydroxyglutarate + NAD(+) = 2-oxoglutarate + NADH + H(+)</text>
        <dbReference type="Rhea" id="RHEA:49612"/>
        <dbReference type="ChEBI" id="CHEBI:15378"/>
        <dbReference type="ChEBI" id="CHEBI:15801"/>
        <dbReference type="ChEBI" id="CHEBI:16810"/>
        <dbReference type="ChEBI" id="CHEBI:57540"/>
        <dbReference type="ChEBI" id="CHEBI:57945"/>
        <dbReference type="EC" id="1.1.1.399"/>
    </reaction>
</comment>
<dbReference type="EC" id="1.1.1.95" evidence="5"/>
<dbReference type="InterPro" id="IPR006140">
    <property type="entry name" value="D-isomer_DH_NAD-bd"/>
</dbReference>
<dbReference type="SUPFAM" id="SSF51735">
    <property type="entry name" value="NAD(P)-binding Rossmann-fold domains"/>
    <property type="match status" value="1"/>
</dbReference>
<evidence type="ECO:0000256" key="8">
    <source>
        <dbReference type="ARBA" id="ARBA00023027"/>
    </source>
</evidence>
<dbReference type="InterPro" id="IPR002912">
    <property type="entry name" value="ACT_dom"/>
</dbReference>
<comment type="catalytic activity">
    <reaction evidence="11">
        <text>(2R)-3-phosphoglycerate + NAD(+) = 3-phosphooxypyruvate + NADH + H(+)</text>
        <dbReference type="Rhea" id="RHEA:12641"/>
        <dbReference type="ChEBI" id="CHEBI:15378"/>
        <dbReference type="ChEBI" id="CHEBI:18110"/>
        <dbReference type="ChEBI" id="CHEBI:57540"/>
        <dbReference type="ChEBI" id="CHEBI:57945"/>
        <dbReference type="ChEBI" id="CHEBI:58272"/>
        <dbReference type="EC" id="1.1.1.95"/>
    </reaction>
</comment>
<dbReference type="PROSITE" id="PS51671">
    <property type="entry name" value="ACT"/>
    <property type="match status" value="1"/>
</dbReference>
<dbReference type="RefSeq" id="WP_045097112.1">
    <property type="nucleotide sequence ID" value="NZ_LN614827.1"/>
</dbReference>
<dbReference type="UniPathway" id="UPA00135">
    <property type="reaction ID" value="UER00196"/>
</dbReference>
<evidence type="ECO:0000256" key="1">
    <source>
        <dbReference type="ARBA" id="ARBA00003800"/>
    </source>
</evidence>
<evidence type="ECO:0000256" key="9">
    <source>
        <dbReference type="ARBA" id="ARBA00030455"/>
    </source>
</evidence>
<keyword evidence="7 12" id="KW-0560">Oxidoreductase</keyword>
<proteinExistence type="inferred from homology"/>
<dbReference type="OrthoDB" id="9805416at2"/>
<dbReference type="PROSITE" id="PS00670">
    <property type="entry name" value="D_2_HYDROXYACID_DH_2"/>
    <property type="match status" value="1"/>
</dbReference>
<dbReference type="PANTHER" id="PTHR42938">
    <property type="entry name" value="FORMATE DEHYDROGENASE 1"/>
    <property type="match status" value="1"/>
</dbReference>
<dbReference type="CDD" id="cd12174">
    <property type="entry name" value="PGDH_like_3"/>
    <property type="match status" value="1"/>
</dbReference>
<sequence>MFNIQILDNIAPTALTLFAPSKYLVGSNFDDPDVILVRSRQLHHHSFLGQLKAVGRAGVGTDNIPVASLTTLGIPVFYAPGANANAVKELVLAAMLIGYRHLDEARTFLSRLGEQDKESLSREIESQKKKFVGHEISGKTLGVIGLGNIGVKVANAGHALGMRVLGYDPHMTLTNALALMPSVEKTIDLNTVLSSADIITLHVPLTADTTYLINEKNAPFIKSQALLLNFSREQVISEAAIIHQLETQNLLGYITDFPTPSLAAHPQVLSFPHLGASTTEAEANSAEMVIRNISNYLEFGTIEHSINYPDTFLSATKMPNCYRLVVINHNQPGVIAHCTQRVSQLSYNIERMVNTSKENIAVNLIDISGSKEHLERLVKNLLSIEDIIRVHIIPFPDMPS</sequence>
<dbReference type="InterPro" id="IPR006139">
    <property type="entry name" value="D-isomer_2_OHA_DH_cat_dom"/>
</dbReference>
<dbReference type="Gene3D" id="3.40.50.720">
    <property type="entry name" value="NAD(P)-binding Rossmann-like Domain"/>
    <property type="match status" value="2"/>
</dbReference>
<protein>
    <recommendedName>
        <fullName evidence="6">D-3-phosphoglycerate dehydrogenase</fullName>
        <ecNumber evidence="4">1.1.1.399</ecNumber>
        <ecNumber evidence="5">1.1.1.95</ecNumber>
    </recommendedName>
    <alternativeName>
        <fullName evidence="9">2-oxoglutarate reductase</fullName>
    </alternativeName>
</protein>
<evidence type="ECO:0000256" key="6">
    <source>
        <dbReference type="ARBA" id="ARBA00021582"/>
    </source>
</evidence>
<evidence type="ECO:0000259" key="13">
    <source>
        <dbReference type="PROSITE" id="PS51671"/>
    </source>
</evidence>
<gene>
    <name evidence="14" type="ORF">LFA_3552</name>
</gene>
<evidence type="ECO:0000313" key="15">
    <source>
        <dbReference type="Proteomes" id="UP000032430"/>
    </source>
</evidence>
<evidence type="ECO:0000256" key="10">
    <source>
        <dbReference type="ARBA" id="ARBA00048126"/>
    </source>
</evidence>
<feature type="domain" description="ACT" evidence="13">
    <location>
        <begin position="323"/>
        <end position="395"/>
    </location>
</feature>